<keyword evidence="3" id="KW-1185">Reference proteome</keyword>
<comment type="caution">
    <text evidence="2">The sequence shown here is derived from an EMBL/GenBank/DDBJ whole genome shotgun (WGS) entry which is preliminary data.</text>
</comment>
<evidence type="ECO:0000313" key="3">
    <source>
        <dbReference type="Proteomes" id="UP000825729"/>
    </source>
</evidence>
<proteinExistence type="predicted"/>
<gene>
    <name evidence="2" type="ORF">H6P81_002361</name>
</gene>
<feature type="domain" description="Beta-carotene isomerase D27-like C-terminal" evidence="1">
    <location>
        <begin position="153"/>
        <end position="235"/>
    </location>
</feature>
<evidence type="ECO:0000313" key="2">
    <source>
        <dbReference type="EMBL" id="KAG9457853.1"/>
    </source>
</evidence>
<dbReference type="EMBL" id="JAINDJ010000002">
    <property type="protein sequence ID" value="KAG9457853.1"/>
    <property type="molecule type" value="Genomic_DNA"/>
</dbReference>
<dbReference type="PANTHER" id="PTHR33591">
    <property type="entry name" value="BETA-CAROTENE ISOMERASE D27"/>
    <property type="match status" value="1"/>
</dbReference>
<accession>A0AAV7F9T4</accession>
<dbReference type="Pfam" id="PF13225">
    <property type="entry name" value="D27-like_C"/>
    <property type="match status" value="1"/>
</dbReference>
<name>A0AAV7F9T4_ARIFI</name>
<dbReference type="InterPro" id="IPR038938">
    <property type="entry name" value="D27-like"/>
</dbReference>
<dbReference type="Proteomes" id="UP000825729">
    <property type="component" value="Unassembled WGS sequence"/>
</dbReference>
<sequence>MEPLALHGTFTSFPTSSTSIQRLPMRVKPKLSTGVSFAPIRCQSSEIAEVAAKSEYKPGITDDWFLGIFRAKLVEEVGWDSEKPGYDGLMEVVNYLMMKGGRDSEIEEASVRVLVSLFPSWLLELYKLLVSPIARGKVAAIMVARVTAITCQWLMGTCSVNTIELPNGSSWQSGVFVEKCKYLEESKCIGICINTCKLPTQTFFKDHMGIPLTMEPNFSDFSCQFKFGVLPPPPEQDAVFQEPCLQTCPNATRRRELKRNTRITQCPKI</sequence>
<dbReference type="AlphaFoldDB" id="A0AAV7F9T4"/>
<organism evidence="2 3">
    <name type="scientific">Aristolochia fimbriata</name>
    <name type="common">White veined hardy Dutchman's pipe vine</name>
    <dbReference type="NCBI Taxonomy" id="158543"/>
    <lineage>
        <taxon>Eukaryota</taxon>
        <taxon>Viridiplantae</taxon>
        <taxon>Streptophyta</taxon>
        <taxon>Embryophyta</taxon>
        <taxon>Tracheophyta</taxon>
        <taxon>Spermatophyta</taxon>
        <taxon>Magnoliopsida</taxon>
        <taxon>Magnoliidae</taxon>
        <taxon>Piperales</taxon>
        <taxon>Aristolochiaceae</taxon>
        <taxon>Aristolochia</taxon>
    </lineage>
</organism>
<protein>
    <recommendedName>
        <fullName evidence="1">Beta-carotene isomerase D27-like C-terminal domain-containing protein</fullName>
    </recommendedName>
</protein>
<dbReference type="PANTHER" id="PTHR33591:SF2">
    <property type="entry name" value="BETA-CAROTENE ISOMERASE D27"/>
    <property type="match status" value="1"/>
</dbReference>
<evidence type="ECO:0000259" key="1">
    <source>
        <dbReference type="Pfam" id="PF13225"/>
    </source>
</evidence>
<dbReference type="GO" id="GO:0005506">
    <property type="term" value="F:iron ion binding"/>
    <property type="evidence" value="ECO:0007669"/>
    <property type="project" value="InterPro"/>
</dbReference>
<reference evidence="2 3" key="1">
    <citation type="submission" date="2021-07" db="EMBL/GenBank/DDBJ databases">
        <title>The Aristolochia fimbriata genome: insights into angiosperm evolution, floral development and chemical biosynthesis.</title>
        <authorList>
            <person name="Jiao Y."/>
        </authorList>
    </citation>
    <scope>NUCLEOTIDE SEQUENCE [LARGE SCALE GENOMIC DNA]</scope>
    <source>
        <strain evidence="2">IBCAS-2021</strain>
        <tissue evidence="2">Leaf</tissue>
    </source>
</reference>
<dbReference type="InterPro" id="IPR025114">
    <property type="entry name" value="D27-like_C"/>
</dbReference>